<dbReference type="Gene3D" id="2.10.220.10">
    <property type="entry name" value="Hormone Receptor, Insulin-like Growth Factor Receptor 1, Chain A, domain 2"/>
    <property type="match status" value="5"/>
</dbReference>
<dbReference type="GO" id="GO:0005576">
    <property type="term" value="C:extracellular region"/>
    <property type="evidence" value="ECO:0007669"/>
    <property type="project" value="UniProtKB-SubCell"/>
</dbReference>
<evidence type="ECO:0000256" key="5">
    <source>
        <dbReference type="SAM" id="MobiDB-lite"/>
    </source>
</evidence>
<evidence type="ECO:0000259" key="6">
    <source>
        <dbReference type="SMART" id="SM00181"/>
    </source>
</evidence>
<gene>
    <name evidence="7" type="ORF">DNTS_015805</name>
</gene>
<evidence type="ECO:0000313" key="8">
    <source>
        <dbReference type="Proteomes" id="UP000316079"/>
    </source>
</evidence>
<keyword evidence="3" id="KW-0732">Signal</keyword>
<comment type="caution">
    <text evidence="7">The sequence shown here is derived from an EMBL/GenBank/DDBJ whole genome shotgun (WGS) entry which is preliminary data.</text>
</comment>
<comment type="subcellular location">
    <subcellularLocation>
        <location evidence="1">Secreted</location>
    </subcellularLocation>
</comment>
<dbReference type="Pfam" id="PF15913">
    <property type="entry name" value="Furin-like_2"/>
    <property type="match status" value="1"/>
</dbReference>
<dbReference type="InterPro" id="IPR043601">
    <property type="entry name" value="Rspo_Fu-CRD_dom"/>
</dbReference>
<keyword evidence="8" id="KW-1185">Reference proteome</keyword>
<accession>A0A553QXA3</accession>
<feature type="domain" description="EGF-like" evidence="6">
    <location>
        <begin position="492"/>
        <end position="534"/>
    </location>
</feature>
<dbReference type="SUPFAM" id="SSF57184">
    <property type="entry name" value="Growth factor receptor domain"/>
    <property type="match status" value="5"/>
</dbReference>
<dbReference type="PANTHER" id="PTHR15332">
    <property type="entry name" value="PROPROTEIN CONVERTASE SUBTILISIN_KEXIN TYPE 5-LIKE"/>
    <property type="match status" value="1"/>
</dbReference>
<keyword evidence="4" id="KW-0325">Glycoprotein</keyword>
<dbReference type="AlphaFoldDB" id="A0A553QXA3"/>
<evidence type="ECO:0000256" key="3">
    <source>
        <dbReference type="ARBA" id="ARBA00022729"/>
    </source>
</evidence>
<dbReference type="PANTHER" id="PTHR15332:SF175">
    <property type="entry name" value="PROPROTEIN CONVERTASE SUBTILISIN_KEXIN TYPE 5-LIKE"/>
    <property type="match status" value="1"/>
</dbReference>
<dbReference type="InterPro" id="IPR009030">
    <property type="entry name" value="Growth_fac_rcpt_cys_sf"/>
</dbReference>
<evidence type="ECO:0000256" key="2">
    <source>
        <dbReference type="ARBA" id="ARBA00022525"/>
    </source>
</evidence>
<dbReference type="Proteomes" id="UP000316079">
    <property type="component" value="Unassembled WGS sequence"/>
</dbReference>
<evidence type="ECO:0000256" key="1">
    <source>
        <dbReference type="ARBA" id="ARBA00004613"/>
    </source>
</evidence>
<dbReference type="STRING" id="623744.A0A553QXA3"/>
<dbReference type="EMBL" id="SRMA01025432">
    <property type="protein sequence ID" value="TRY94595.1"/>
    <property type="molecule type" value="Genomic_DNA"/>
</dbReference>
<dbReference type="InterPro" id="IPR000742">
    <property type="entry name" value="EGF"/>
</dbReference>
<feature type="compositionally biased region" description="Polar residues" evidence="5">
    <location>
        <begin position="59"/>
        <end position="75"/>
    </location>
</feature>
<keyword evidence="2" id="KW-0964">Secreted</keyword>
<feature type="domain" description="EGF-like" evidence="6">
    <location>
        <begin position="388"/>
        <end position="417"/>
    </location>
</feature>
<feature type="domain" description="EGF-like" evidence="6">
    <location>
        <begin position="584"/>
        <end position="614"/>
    </location>
</feature>
<feature type="region of interest" description="Disordered" evidence="5">
    <location>
        <begin position="50"/>
        <end position="84"/>
    </location>
</feature>
<evidence type="ECO:0000313" key="7">
    <source>
        <dbReference type="EMBL" id="TRY94595.1"/>
    </source>
</evidence>
<dbReference type="SMART" id="SM00181">
    <property type="entry name" value="EGF"/>
    <property type="match status" value="6"/>
</dbReference>
<feature type="domain" description="EGF-like" evidence="6">
    <location>
        <begin position="291"/>
        <end position="320"/>
    </location>
</feature>
<sequence>MLRLSVRARVNERAGWRGVKEEMQRIWRRLQPSLGMFLANHLMVSSAVNPRRGPASRLDLTTTGQRSTVNLSENEGPTEAVPGSVRAISLNPPLPHKDQLNSSEDVFLTEFRNLLSKFCSSARWLAAGLSRLKGSVYGELMPKLRTMSAGLTLFVSWLICSFVGMESRSPSLSCPSGQFFLKNQCVLCHPSCAECHGHELFECTACALGGGLRSTRESGNLPEELVCSPRLSFVTLALGETLSAFGIYLKSLMIDTSTYEYGKERFLYQGHCRLHCPREFYPDRGQFTCLPCSSNCEICADTRVCAKCREGYRLQSGICLAARCGDGQVQDPDTGECIDCGFGCKTCSTEDSELCSSCSNGYFLSRQQCRKHCPQRTYADEARGLCISCSEPCVDCRSQSLCLTCQTGHFLYNGSCVSQCPVGSYIDSSDRLCQACHSSCESCRGSGPRDCIRCRGSIRPNNGRCPLMRCPSGHFLDVNSGQCRLCAGSCAACFGPAPQNCLSCATGFLLELQSECVESCPLGFYGNESSLVCERCSVNCEACESRDECVSCNTHSYQLYLFQGSCWSQCPDGYFETELGTCEPCEELCLTCDGTSTQCLSCRQGLHLANGQCRQSCASMSYVAEDGTCRRCAPHCDTCRDFTTCTSECLT</sequence>
<protein>
    <recommendedName>
        <fullName evidence="6">EGF-like domain-containing protein</fullName>
    </recommendedName>
</protein>
<dbReference type="InterPro" id="IPR006212">
    <property type="entry name" value="Furin_repeat"/>
</dbReference>
<proteinExistence type="predicted"/>
<feature type="domain" description="EGF-like" evidence="6">
    <location>
        <begin position="442"/>
        <end position="484"/>
    </location>
</feature>
<name>A0A553QXA3_9TELE</name>
<feature type="domain" description="EGF-like" evidence="6">
    <location>
        <begin position="339"/>
        <end position="370"/>
    </location>
</feature>
<dbReference type="OrthoDB" id="300641at2759"/>
<dbReference type="SMART" id="SM00261">
    <property type="entry name" value="FU"/>
    <property type="match status" value="8"/>
</dbReference>
<evidence type="ECO:0000256" key="4">
    <source>
        <dbReference type="ARBA" id="ARBA00023180"/>
    </source>
</evidence>
<organism evidence="7 8">
    <name type="scientific">Danionella cerebrum</name>
    <dbReference type="NCBI Taxonomy" id="2873325"/>
    <lineage>
        <taxon>Eukaryota</taxon>
        <taxon>Metazoa</taxon>
        <taxon>Chordata</taxon>
        <taxon>Craniata</taxon>
        <taxon>Vertebrata</taxon>
        <taxon>Euteleostomi</taxon>
        <taxon>Actinopterygii</taxon>
        <taxon>Neopterygii</taxon>
        <taxon>Teleostei</taxon>
        <taxon>Ostariophysi</taxon>
        <taxon>Cypriniformes</taxon>
        <taxon>Danionidae</taxon>
        <taxon>Danioninae</taxon>
        <taxon>Danionella</taxon>
    </lineage>
</organism>
<reference evidence="7 8" key="1">
    <citation type="journal article" date="2019" name="Sci. Data">
        <title>Hybrid genome assembly and annotation of Danionella translucida.</title>
        <authorList>
            <person name="Kadobianskyi M."/>
            <person name="Schulze L."/>
            <person name="Schuelke M."/>
            <person name="Judkewitz B."/>
        </authorList>
    </citation>
    <scope>NUCLEOTIDE SEQUENCE [LARGE SCALE GENOMIC DNA]</scope>
    <source>
        <strain evidence="7 8">Bolton</strain>
    </source>
</reference>
<dbReference type="CDD" id="cd00064">
    <property type="entry name" value="FU"/>
    <property type="match status" value="5"/>
</dbReference>